<dbReference type="OrthoDB" id="7415219at2759"/>
<dbReference type="AlphaFoldDB" id="A0A8S0ZIE8"/>
<name>A0A8S0ZIE8_ARCPL</name>
<dbReference type="Proteomes" id="UP000494256">
    <property type="component" value="Unassembled WGS sequence"/>
</dbReference>
<proteinExistence type="predicted"/>
<evidence type="ECO:0000313" key="2">
    <source>
        <dbReference type="EMBL" id="CAB3232943.1"/>
    </source>
</evidence>
<feature type="compositionally biased region" description="Basic and acidic residues" evidence="1">
    <location>
        <begin position="50"/>
        <end position="87"/>
    </location>
</feature>
<dbReference type="EMBL" id="CADEBD010000292">
    <property type="protein sequence ID" value="CAB3232943.1"/>
    <property type="molecule type" value="Genomic_DNA"/>
</dbReference>
<evidence type="ECO:0000256" key="1">
    <source>
        <dbReference type="SAM" id="MobiDB-lite"/>
    </source>
</evidence>
<organism evidence="2 3">
    <name type="scientific">Arctia plantaginis</name>
    <name type="common">Wood tiger moth</name>
    <name type="synonym">Phalaena plantaginis</name>
    <dbReference type="NCBI Taxonomy" id="874455"/>
    <lineage>
        <taxon>Eukaryota</taxon>
        <taxon>Metazoa</taxon>
        <taxon>Ecdysozoa</taxon>
        <taxon>Arthropoda</taxon>
        <taxon>Hexapoda</taxon>
        <taxon>Insecta</taxon>
        <taxon>Pterygota</taxon>
        <taxon>Neoptera</taxon>
        <taxon>Endopterygota</taxon>
        <taxon>Lepidoptera</taxon>
        <taxon>Glossata</taxon>
        <taxon>Ditrysia</taxon>
        <taxon>Noctuoidea</taxon>
        <taxon>Erebidae</taxon>
        <taxon>Arctiinae</taxon>
        <taxon>Arctia</taxon>
    </lineage>
</organism>
<feature type="region of interest" description="Disordered" evidence="1">
    <location>
        <begin position="24"/>
        <end position="155"/>
    </location>
</feature>
<protein>
    <submittedName>
        <fullName evidence="2">Uncharacterized protein</fullName>
    </submittedName>
</protein>
<feature type="compositionally biased region" description="Polar residues" evidence="1">
    <location>
        <begin position="99"/>
        <end position="114"/>
    </location>
</feature>
<feature type="compositionally biased region" description="Polar residues" evidence="1">
    <location>
        <begin position="24"/>
        <end position="35"/>
    </location>
</feature>
<gene>
    <name evidence="2" type="ORF">APLA_LOCUS5954</name>
</gene>
<reference evidence="2 3" key="1">
    <citation type="submission" date="2020-04" db="EMBL/GenBank/DDBJ databases">
        <authorList>
            <person name="Wallbank WR R."/>
            <person name="Pardo Diaz C."/>
            <person name="Kozak K."/>
            <person name="Martin S."/>
            <person name="Jiggins C."/>
            <person name="Moest M."/>
            <person name="Warren A I."/>
            <person name="Byers J.R.P. K."/>
            <person name="Montejo-Kovacevich G."/>
            <person name="Yen C E."/>
        </authorList>
    </citation>
    <scope>NUCLEOTIDE SEQUENCE [LARGE SCALE GENOMIC DNA]</scope>
</reference>
<feature type="compositionally biased region" description="Basic and acidic residues" evidence="1">
    <location>
        <begin position="128"/>
        <end position="142"/>
    </location>
</feature>
<comment type="caution">
    <text evidence="2">The sequence shown here is derived from an EMBL/GenBank/DDBJ whole genome shotgun (WGS) entry which is preliminary data.</text>
</comment>
<evidence type="ECO:0000313" key="3">
    <source>
        <dbReference type="Proteomes" id="UP000494256"/>
    </source>
</evidence>
<feature type="compositionally biased region" description="Polar residues" evidence="1">
    <location>
        <begin position="143"/>
        <end position="152"/>
    </location>
</feature>
<accession>A0A8S0ZIE8</accession>
<sequence length="1191" mass="135608">MRPKNLGFEDCDIIPYCRITEPNTQTHECDSQNYNRDPKKASKLPIPRDLNIDERVVNTHSSNKTEYDPEKETNQKPKKCKDFKSSSETKFTNKRSNRHSSLSQKCSSENVSIRDSSQDSYNSDSSENECKEKHPHDNRDKNSTNSTSSAVSLTPKHKKCRKRLYKKKSKICLKNNIEILESTCKIPLTKKHKPVNSGKINSNDSGEKVKVKCSRNNLSDCSDSCASICPHSKNTKTCNPSNFCSNCQKFYESILTSINSHSVEEKSCKNCIKNKQLFEDNKKKISHDTEDDQLSQFEVEERKISYEELSEGKSNTKCPTTEKTCDNFGAKLSSQISEKINESFCNDSSENKNLEKDLLEENFSQSKSCSDYASKEQDSRKGLSEEQSRKPVAKKKCDCKDRKYCKIDPDNEDYKEKVGDIYSSNKSNICAITSEPILNCPTSKQYFEDFCKENDKLKQLEKTRKCAENKKNKLESMLNPSNTNKNILNREETSEKQLSESLKKKKCACRKTNDNKDLQTLSKVASNKQIEKKKCCCKNENKNDQEKKYYDIDLCGKKTYIECPRKKQSFEDFCKEKQKLIEPTDNICSNIRKRQKQCGKQAQDVENKQSFQTKNMTYKLESNLSLSNRAKSTAVLPLENQIDLIERFRDFELESDSSSNSIRLSASILLLKMQNPYLREYLGDSETSTNPSLSVSNLSPKSISHVCSQSSLSSETKFSELFKKSFHSDNNNKCMTKRLDKGISKQVSTESFQEKNTFETKLCGKWSLYQIQIQSESDEELCRQYEEYLRQEEEFRAAEFNTSSDQNMNLSQSDYLFSMNSPNSSSESIKKLPLIIEKEKLPSSIPVTGEGPLKSNQNEIKIWNNCLSMLLGSGNTDNSAIKTLTPELFQSTMESESGTKKCFTNPIMLQAISEENKNTAPSASTEYFCRKKDSTCKVTINRLNAIEENDQKLSLNKDESTKERSITLSPKISSLDKESLKAFSDAHDQTMATIKYAMQDLADTIYKNTSEVALSAVTRIQSESAKPIEIIKNYRQSEASQINKLIDDNTENKLKIIMSKISGGDESEPPLHEKMYIKANEAIKSTMLYVGDSALGKITLPNFNDESSAYDVPDSNLEKKCSKMQDIAHVVSSNLFSDMFATMKAKFWTMFTNTDKREENVSFKASETSVCSNLNESETESEEDITNNLTE</sequence>